<dbReference type="OrthoDB" id="5994822at2"/>
<keyword evidence="3" id="KW-0732">Signal</keyword>
<sequence>MSVFRKRANAATALWRDTPAPWSRRLALALPVTLIASVAAAPTPQAFAAAKAAPAVQCPPSRPDESAALITARMCNGRVQIEGATSETVEAFALPSGQVEQIVSAAPVRVKQPDGKWAPVDLTLAKNADGTVSPKAQTSKLVLSGAESKEGSHPLAEVGTGARRVAMSWSGKLPDPTLDGDRATYPEALPGVDLVVQATRTGAETFFVVKSRAAAARVAKLTLPVTGAAVSSYRQDAAGNMVLLDKADKPLATVPAPEMWDARTEPTTGKPAKIRKIATKLAKRAAKAAKPKKAEDGAGAQITLTPDQGFLNDPATQYPVTIDPILDPVSTTFDTYVKQNDTVDRGGANDLQFGNLSGNVTRSFVHWDTTLLRGKLITQARAYFWNWWSPSCTPASWEIWSTDPADSDTRWTNQPAWKTKEATSTLTKGFNTTCNDAWVDIDAKTFFQRAADAGGSRGYMGIRATSETDGNAFKQFRSRNAADNSQVPYAVVSYNTIATVGTRSTTPASACATGTGRPYINSLTPTLKAVVSDAETSPVKANFEWYAAGGAKIGGATTATAASGSTLSAAVPAGAFTNNSSYSWRVQGSDGIGNSAWSTSCEFTIDTTVPTATPTVSSSTYPAGGSGGGPGTAGTFSFGANGTTDASAFLYGLDTNPPTTAVNATTLGGSASVSITPSTAGAHTLYVRSRDRAGNLSPVKSHAFTVSNVIGTTASPKTGDLSAGKVVLSSTGASTSTGATYQWRRAETDTWTNIPTADVTKTVGGAVTWPLATTGSGKFPDLNWNVENTVNTAEPGPAALDGPIQVRASFAGGSTGSTAPVRFALDRDRADAPSADMGPGSVNLLTGNLQVEAVDAQAAGGLSVGRTFNSRQPGGVDPLFGPGWVSSATVSTADTYRNLVVTGGLAQVGTPDGDSIDFTKKATTSTGATFDPVVGEEALRLEYLSSSDTYKLTASTGDITTFSRRTTDPAGLYTPSSAVAVGTGDTTAVSWEKASVDGTDVVRPTRVVAPAPTGVNCKDNPLTTRGCKVLTYAYSTATTATASAHGDYLGRIKQMSFTAYSPATGAMNSVVLARYSYDNTGRLREAWDPRLDYNDLDGLSHQATGYAYDADGILSTITPPGQQPWQLSYTTVPGDAGKGRLNSVSRSALAAGTAVTSVVYGVPVTGVNAPADLSVAQTERWGQTIAPVDATAVFPPTHVPDGNQSTGQLPSSWRQASVTYLDGNAREVNTLQPGPHITSTWYDIYGNVIQELTARNRQRALDASPSDNAAAEAALATAFSSTTRYSNDGQRITDTIGPEHDVVLSNWTTVRGRSHTAFKYDEGAPNSGERYDLVTTETASVQYWASPGTIADADPRTTTYQYDWNLRRVTAQTVDPQGLALTTRTSYDDASGLVTATTTPAGDGTTAATRTTVHYRAGTGSGFSQCDNRPEWSGLPCRTGPGAQPGTDPELPTTTTTYTMYEQPAVISENNSSTTLRTTRIEYDEAGRPTEVKITAQSSLGTPVETRRSVYAPATGDQIRTEMLDPSGRVTAKLVRTFDEVGRQTSYTDADGATSTVTYDIASRPHTLNDGKAVRTMGYDDSAQGSGMPTQLSDSQAGTFSGSYNADGELVSETRPDGLTINNHYNEEGRRTGVEYMRGATSMYYDWVGVQAHGQWKWTSSTFSTSGLDYDAAGRLVHSSNRAGSPECTTRNYGFDRASNRETLKTYGAALDGECQTNDPASSRTWAHDTADRSSNSGYAYDNLGRTLTLPDDDTAAGDGAGDVQMDYYANDMTRAITTGSVSTTYTLDVNAKRFRNYTTQVGTVSSAKTNHYSDDTDNPTWIAENGSYTRMVTGLGGVAAVYDGATGKMHWKIANLHGDFVATIVGGDTGITASHLADEYGRESNAGAGAGRYGWLGTFQRSADNPAGLITMGVRTYNPVTGRFLSTDPIYGGNANSYDYCAGDPINCTDTSGAVSCKKTYSKTTRSWLFRIPIKWEWKITCNFSSQEVKDVASGTEGGGMWYAVYLAWKKTIGRAVLAAMVTQSIGWTLEWAYGRFCKKQQGVWIRYYAWAGITGFIPFGYWLDGIGCR</sequence>
<evidence type="ECO:0000313" key="4">
    <source>
        <dbReference type="EMBL" id="ROP33496.1"/>
    </source>
</evidence>
<dbReference type="NCBIfam" id="TIGR03696">
    <property type="entry name" value="Rhs_assc_core"/>
    <property type="match status" value="1"/>
</dbReference>
<dbReference type="EMBL" id="RJKL01000001">
    <property type="protein sequence ID" value="ROP33496.1"/>
    <property type="molecule type" value="Genomic_DNA"/>
</dbReference>
<dbReference type="InterPro" id="IPR050708">
    <property type="entry name" value="T6SS_VgrG/RHS"/>
</dbReference>
<dbReference type="Proteomes" id="UP000271683">
    <property type="component" value="Unassembled WGS sequence"/>
</dbReference>
<accession>A0A3N1GTR0</accession>
<dbReference type="InterPro" id="IPR022385">
    <property type="entry name" value="Rhs_assc_core"/>
</dbReference>
<keyword evidence="2" id="KW-0812">Transmembrane</keyword>
<reference evidence="4 5" key="1">
    <citation type="submission" date="2018-11" db="EMBL/GenBank/DDBJ databases">
        <title>Sequencing the genomes of 1000 actinobacteria strains.</title>
        <authorList>
            <person name="Klenk H.-P."/>
        </authorList>
    </citation>
    <scope>NUCLEOTIDE SEQUENCE [LARGE SCALE GENOMIC DNA]</scope>
    <source>
        <strain evidence="4 5">DSM 43634</strain>
    </source>
</reference>
<evidence type="ECO:0000256" key="3">
    <source>
        <dbReference type="SAM" id="SignalP"/>
    </source>
</evidence>
<feature type="region of interest" description="Disordered" evidence="1">
    <location>
        <begin position="1578"/>
        <end position="1619"/>
    </location>
</feature>
<keyword evidence="2" id="KW-1133">Transmembrane helix</keyword>
<name>A0A3N1GTR0_9ACTN</name>
<evidence type="ECO:0000256" key="2">
    <source>
        <dbReference type="SAM" id="Phobius"/>
    </source>
</evidence>
<organism evidence="4 5">
    <name type="scientific">Couchioplanes caeruleus</name>
    <dbReference type="NCBI Taxonomy" id="56438"/>
    <lineage>
        <taxon>Bacteria</taxon>
        <taxon>Bacillati</taxon>
        <taxon>Actinomycetota</taxon>
        <taxon>Actinomycetes</taxon>
        <taxon>Micromonosporales</taxon>
        <taxon>Micromonosporaceae</taxon>
        <taxon>Couchioplanes</taxon>
    </lineage>
</organism>
<dbReference type="Gene3D" id="2.180.10.10">
    <property type="entry name" value="RHS repeat-associated core"/>
    <property type="match status" value="1"/>
</dbReference>
<protein>
    <submittedName>
        <fullName evidence="4">RHS repeat-associated protein</fullName>
    </submittedName>
</protein>
<dbReference type="PANTHER" id="PTHR32305">
    <property type="match status" value="1"/>
</dbReference>
<keyword evidence="2" id="KW-0472">Membrane</keyword>
<feature type="transmembrane region" description="Helical" evidence="2">
    <location>
        <begin position="2046"/>
        <end position="2065"/>
    </location>
</feature>
<comment type="caution">
    <text evidence="4">The sequence shown here is derived from an EMBL/GenBank/DDBJ whole genome shotgun (WGS) entry which is preliminary data.</text>
</comment>
<proteinExistence type="predicted"/>
<feature type="compositionally biased region" description="Polar residues" evidence="1">
    <location>
        <begin position="1583"/>
        <end position="1604"/>
    </location>
</feature>
<gene>
    <name evidence="4" type="ORF">EDD30_6483</name>
</gene>
<feature type="chain" id="PRO_5018062907" evidence="3">
    <location>
        <begin position="49"/>
        <end position="2071"/>
    </location>
</feature>
<feature type="signal peptide" evidence="3">
    <location>
        <begin position="1"/>
        <end position="48"/>
    </location>
</feature>
<evidence type="ECO:0000313" key="5">
    <source>
        <dbReference type="Proteomes" id="UP000271683"/>
    </source>
</evidence>
<dbReference type="PANTHER" id="PTHR32305:SF15">
    <property type="entry name" value="PROTEIN RHSA-RELATED"/>
    <property type="match status" value="1"/>
</dbReference>
<evidence type="ECO:0000256" key="1">
    <source>
        <dbReference type="SAM" id="MobiDB-lite"/>
    </source>
</evidence>